<dbReference type="GO" id="GO:0047545">
    <property type="term" value="F:(S)-2-hydroxyglutarate dehydrogenase activity"/>
    <property type="evidence" value="ECO:0007669"/>
    <property type="project" value="TreeGrafter"/>
</dbReference>
<dbReference type="InterPro" id="IPR018247">
    <property type="entry name" value="EF_Hand_1_Ca_BS"/>
</dbReference>
<evidence type="ECO:0000313" key="10">
    <source>
        <dbReference type="EnsemblProtists" id="EOD29736"/>
    </source>
</evidence>
<evidence type="ECO:0000313" key="11">
    <source>
        <dbReference type="Proteomes" id="UP000013827"/>
    </source>
</evidence>
<keyword evidence="4" id="KW-0285">Flavoprotein</keyword>
<dbReference type="Pfam" id="PF06039">
    <property type="entry name" value="Mqo"/>
    <property type="match status" value="1"/>
</dbReference>
<dbReference type="InterPro" id="IPR006231">
    <property type="entry name" value="MQO"/>
</dbReference>
<dbReference type="InterPro" id="IPR036188">
    <property type="entry name" value="FAD/NAD-bd_sf"/>
</dbReference>
<accession>A0A0D3K1V1</accession>
<protein>
    <recommendedName>
        <fullName evidence="9">EF-hand domain-containing protein</fullName>
    </recommendedName>
</protein>
<dbReference type="OMA" id="PHLDTRW"/>
<reference evidence="11" key="1">
    <citation type="journal article" date="2013" name="Nature">
        <title>Pan genome of the phytoplankton Emiliania underpins its global distribution.</title>
        <authorList>
            <person name="Read B.A."/>
            <person name="Kegel J."/>
            <person name="Klute M.J."/>
            <person name="Kuo A."/>
            <person name="Lefebvre S.C."/>
            <person name="Maumus F."/>
            <person name="Mayer C."/>
            <person name="Miller J."/>
            <person name="Monier A."/>
            <person name="Salamov A."/>
            <person name="Young J."/>
            <person name="Aguilar M."/>
            <person name="Claverie J.M."/>
            <person name="Frickenhaus S."/>
            <person name="Gonzalez K."/>
            <person name="Herman E.K."/>
            <person name="Lin Y.C."/>
            <person name="Napier J."/>
            <person name="Ogata H."/>
            <person name="Sarno A.F."/>
            <person name="Shmutz J."/>
            <person name="Schroeder D."/>
            <person name="de Vargas C."/>
            <person name="Verret F."/>
            <person name="von Dassow P."/>
            <person name="Valentin K."/>
            <person name="Van de Peer Y."/>
            <person name="Wheeler G."/>
            <person name="Dacks J.B."/>
            <person name="Delwiche C.F."/>
            <person name="Dyhrman S.T."/>
            <person name="Glockner G."/>
            <person name="John U."/>
            <person name="Richards T."/>
            <person name="Worden A.Z."/>
            <person name="Zhang X."/>
            <person name="Grigoriev I.V."/>
            <person name="Allen A.E."/>
            <person name="Bidle K."/>
            <person name="Borodovsky M."/>
            <person name="Bowler C."/>
            <person name="Brownlee C."/>
            <person name="Cock J.M."/>
            <person name="Elias M."/>
            <person name="Gladyshev V.N."/>
            <person name="Groth M."/>
            <person name="Guda C."/>
            <person name="Hadaegh A."/>
            <person name="Iglesias-Rodriguez M.D."/>
            <person name="Jenkins J."/>
            <person name="Jones B.M."/>
            <person name="Lawson T."/>
            <person name="Leese F."/>
            <person name="Lindquist E."/>
            <person name="Lobanov A."/>
            <person name="Lomsadze A."/>
            <person name="Malik S.B."/>
            <person name="Marsh M.E."/>
            <person name="Mackinder L."/>
            <person name="Mock T."/>
            <person name="Mueller-Roeber B."/>
            <person name="Pagarete A."/>
            <person name="Parker M."/>
            <person name="Probert I."/>
            <person name="Quesneville H."/>
            <person name="Raines C."/>
            <person name="Rensing S.A."/>
            <person name="Riano-Pachon D.M."/>
            <person name="Richier S."/>
            <person name="Rokitta S."/>
            <person name="Shiraiwa Y."/>
            <person name="Soanes D.M."/>
            <person name="van der Giezen M."/>
            <person name="Wahlund T.M."/>
            <person name="Williams B."/>
            <person name="Wilson W."/>
            <person name="Wolfe G."/>
            <person name="Wurch L.L."/>
        </authorList>
    </citation>
    <scope>NUCLEOTIDE SEQUENCE</scope>
</reference>
<evidence type="ECO:0000256" key="4">
    <source>
        <dbReference type="ARBA" id="ARBA00022630"/>
    </source>
</evidence>
<dbReference type="NCBIfam" id="NF003606">
    <property type="entry name" value="PRK05257.2-1"/>
    <property type="match status" value="1"/>
</dbReference>
<dbReference type="InterPro" id="IPR002048">
    <property type="entry name" value="EF_hand_dom"/>
</dbReference>
<sequence length="649" mass="70697">MVLRSLGGGGLLSRSFALASRRGAALTPALGGARRQMGVVVGSPPPDEVDALIIGGGVMGASVAVMLKLLHPTWNIRLIEQLDRVGGESSNEWRNAGTGHAALCEPNYTPMMANGEVDVSSAVAINQKFLVGVQWWCWLAEKGILPDTAFIQPANHCTFVHGDDNIHWLKKRVEALKKLPSFAAMEYSEDYDTIKEWVPHICSGRPRNGEKIAMSRHPDGTECNYGLLTRQLVQSFSELGGTVQVLSKATELKQMADKRWVVRVQKDDLSRDINYLTTKFVFAGAGGGALKVLQMSGIPEVQGYAGMPVSGKFLVCQTPSGVAKQGTNKVYGRAELGAPPMSVPHLDWRTIYGRDCVFFGPFAGFSPVVMHQAGFLSSAMEWLSTFNLRNIYPTISMALANLDLVQYLFGEVMASKEHQLAQLRKFVPDARPEDWTMVTAGQRVQVIQPDKDVGGKLVFGTKVMASADNTIVGLMGASPGALALLCASISPHVAIEVIEHFESAKNNTMAYHAALAQMIPSYGRDINAEPGLYESIINRARATLLKEELLSSKVNIGKVFDRLDENSDGTLSMAELKVFLEAQGIDKKTTENLFKVLDADGTGEITRKEFTAGFSAFCTGQLTKYHYVREMERSDGEGVRAKTTRSAEV</sequence>
<keyword evidence="11" id="KW-1185">Reference proteome</keyword>
<dbReference type="RefSeq" id="XP_005782165.1">
    <property type="nucleotide sequence ID" value="XM_005782108.1"/>
</dbReference>
<evidence type="ECO:0000256" key="7">
    <source>
        <dbReference type="ARBA" id="ARBA00022946"/>
    </source>
</evidence>
<evidence type="ECO:0000256" key="5">
    <source>
        <dbReference type="ARBA" id="ARBA00022827"/>
    </source>
</evidence>
<dbReference type="PaxDb" id="2903-EOD29736"/>
<keyword evidence="5" id="KW-0274">FAD</keyword>
<dbReference type="CDD" id="cd00051">
    <property type="entry name" value="EFh"/>
    <property type="match status" value="1"/>
</dbReference>
<dbReference type="Gene3D" id="1.10.238.10">
    <property type="entry name" value="EF-hand"/>
    <property type="match status" value="1"/>
</dbReference>
<evidence type="ECO:0000256" key="8">
    <source>
        <dbReference type="ARBA" id="ARBA00023002"/>
    </source>
</evidence>
<dbReference type="GeneID" id="17275010"/>
<reference evidence="10" key="2">
    <citation type="submission" date="2024-10" db="UniProtKB">
        <authorList>
            <consortium name="EnsemblProtists"/>
        </authorList>
    </citation>
    <scope>IDENTIFICATION</scope>
</reference>
<dbReference type="SMART" id="SM00054">
    <property type="entry name" value="EFh"/>
    <property type="match status" value="2"/>
</dbReference>
<dbReference type="Gene3D" id="3.50.50.60">
    <property type="entry name" value="FAD/NAD(P)-binding domain"/>
    <property type="match status" value="1"/>
</dbReference>
<dbReference type="HOGENOM" id="CLU_028151_0_0_1"/>
<dbReference type="GO" id="GO:0008924">
    <property type="term" value="F:L-malate dehydrogenase (quinone) activity"/>
    <property type="evidence" value="ECO:0007669"/>
    <property type="project" value="InterPro"/>
</dbReference>
<evidence type="ECO:0000256" key="3">
    <source>
        <dbReference type="ARBA" id="ARBA00022532"/>
    </source>
</evidence>
<comment type="pathway">
    <text evidence="2">Carbohydrate metabolism; tricarboxylic acid cycle.</text>
</comment>
<evidence type="ECO:0000256" key="1">
    <source>
        <dbReference type="ARBA" id="ARBA00001974"/>
    </source>
</evidence>
<organism evidence="10 11">
    <name type="scientific">Emiliania huxleyi (strain CCMP1516)</name>
    <dbReference type="NCBI Taxonomy" id="280463"/>
    <lineage>
        <taxon>Eukaryota</taxon>
        <taxon>Haptista</taxon>
        <taxon>Haptophyta</taxon>
        <taxon>Prymnesiophyceae</taxon>
        <taxon>Isochrysidales</taxon>
        <taxon>Noelaerhabdaceae</taxon>
        <taxon>Emiliania</taxon>
    </lineage>
</organism>
<keyword evidence="3" id="KW-0816">Tricarboxylic acid cycle</keyword>
<comment type="cofactor">
    <cofactor evidence="1">
        <name>FAD</name>
        <dbReference type="ChEBI" id="CHEBI:57692"/>
    </cofactor>
</comment>
<dbReference type="GO" id="GO:0006099">
    <property type="term" value="P:tricarboxylic acid cycle"/>
    <property type="evidence" value="ECO:0007669"/>
    <property type="project" value="UniProtKB-KW"/>
</dbReference>
<keyword evidence="8" id="KW-0560">Oxidoreductase</keyword>
<evidence type="ECO:0000259" key="9">
    <source>
        <dbReference type="PROSITE" id="PS50222"/>
    </source>
</evidence>
<dbReference type="PROSITE" id="PS50222">
    <property type="entry name" value="EF_HAND_2"/>
    <property type="match status" value="1"/>
</dbReference>
<evidence type="ECO:0000256" key="2">
    <source>
        <dbReference type="ARBA" id="ARBA00005163"/>
    </source>
</evidence>
<dbReference type="SUPFAM" id="SSF47473">
    <property type="entry name" value="EF-hand"/>
    <property type="match status" value="1"/>
</dbReference>
<dbReference type="Gene3D" id="3.30.9.10">
    <property type="entry name" value="D-Amino Acid Oxidase, subunit A, domain 2"/>
    <property type="match status" value="1"/>
</dbReference>
<dbReference type="AlphaFoldDB" id="A0A0D3K1V1"/>
<dbReference type="Pfam" id="PF13499">
    <property type="entry name" value="EF-hand_7"/>
    <property type="match status" value="1"/>
</dbReference>
<dbReference type="PANTHER" id="PTHR43104">
    <property type="entry name" value="L-2-HYDROXYGLUTARATE DEHYDROGENASE, MITOCHONDRIAL"/>
    <property type="match status" value="1"/>
</dbReference>
<dbReference type="InterPro" id="IPR011992">
    <property type="entry name" value="EF-hand-dom_pair"/>
</dbReference>
<feature type="domain" description="EF-hand" evidence="9">
    <location>
        <begin position="585"/>
        <end position="620"/>
    </location>
</feature>
<dbReference type="KEGG" id="ehx:EMIHUDRAFT_442715"/>
<dbReference type="UniPathway" id="UPA00223"/>
<dbReference type="HAMAP" id="MF_00212">
    <property type="entry name" value="MQO"/>
    <property type="match status" value="1"/>
</dbReference>
<dbReference type="GO" id="GO:0005509">
    <property type="term" value="F:calcium ion binding"/>
    <property type="evidence" value="ECO:0007669"/>
    <property type="project" value="InterPro"/>
</dbReference>
<dbReference type="PROSITE" id="PS00018">
    <property type="entry name" value="EF_HAND_1"/>
    <property type="match status" value="1"/>
</dbReference>
<keyword evidence="6" id="KW-0106">Calcium</keyword>
<dbReference type="PANTHER" id="PTHR43104:SF2">
    <property type="entry name" value="L-2-HYDROXYGLUTARATE DEHYDROGENASE, MITOCHONDRIAL"/>
    <property type="match status" value="1"/>
</dbReference>
<name>A0A0D3K1V1_EMIH1</name>
<evidence type="ECO:0000256" key="6">
    <source>
        <dbReference type="ARBA" id="ARBA00022837"/>
    </source>
</evidence>
<dbReference type="EnsemblProtists" id="EOD29736">
    <property type="protein sequence ID" value="EOD29736"/>
    <property type="gene ID" value="EMIHUDRAFT_442715"/>
</dbReference>
<dbReference type="SUPFAM" id="SSF51905">
    <property type="entry name" value="FAD/NAD(P)-binding domain"/>
    <property type="match status" value="1"/>
</dbReference>
<dbReference type="STRING" id="2903.R1F3C5"/>
<dbReference type="Proteomes" id="UP000013827">
    <property type="component" value="Unassembled WGS sequence"/>
</dbReference>
<keyword evidence="7" id="KW-0809">Transit peptide</keyword>
<dbReference type="eggNOG" id="ENOG502QSC8">
    <property type="taxonomic scope" value="Eukaryota"/>
</dbReference>
<proteinExistence type="inferred from homology"/>